<dbReference type="Pfam" id="PF17132">
    <property type="entry name" value="Glyco_hydro_106"/>
    <property type="match status" value="1"/>
</dbReference>
<dbReference type="STRING" id="1073089.A0A1L9RYU2"/>
<name>A0A1L9RYU2_ASPWE</name>
<proteinExistence type="predicted"/>
<dbReference type="InterPro" id="IPR053161">
    <property type="entry name" value="Ulvan_degrading_GH"/>
</dbReference>
<dbReference type="GeneID" id="63748095"/>
<dbReference type="VEuPathDB" id="FungiDB:ASPWEDRAFT_191821"/>
<feature type="signal peptide" evidence="1">
    <location>
        <begin position="1"/>
        <end position="17"/>
    </location>
</feature>
<sequence length="963" mass="104848">MWHTWLWLGLLAITTSASTDFGTFQNTSNHVRPKFRYWLPDPSVDTATVQDDIKRAATIGAGGIEFLPLYNYGGDMVSEPKGADWATYGFGTKPFNDMFRAALEAAKEAGLLMDFAIGASQGQGVPANVTDEGLQWDLAPFNVTVSNGSFNGIIPGWGTGDLVALVSAQVLASSTITNAGNAILGAEATNSTLLTLKESSLRDWTSHVAPDGKASLQFNATSEHKLFAFYQWQTLAKNVDIQSNATGTFWDNGSYTVDHFSGRGANVTIDFWRNYILNSEGIGELLAEVGNLAWEDSLEIKSNVSWTPSLPSMFRALHGYNIHKYLPLMIFGNNNPGLQPSTPGTIKCILEDAEKTMGYVNDFRATLVQGYREYLQTLTNWAENELGLKIVPECESLAFEDKIDSYRQFSGSANVAGKPIISNEMGANYGKSFALPARELLGEINRAMAGGVNQIVLHGQTYTGNFYETTWPGYTAFFFLFSESYMNKQPAWENGYADWMTYVGRNQFILRHGQPRTDVAVYNKQSETDANLEVLYQSSDMVDAGYTYTYLSPDNFDLAQMTVTDGMLAAGSPAYRAMVVTSEQNVTLAAVDKLKKYAQDGLPVILSGGDPGYYASGNGSSEAAVKAAIAELKQTANVHSTGKGEIASKLNALGINPRVRVATNGTWYPVLRTDSSTDYVFLFADGKASSGYIEVEITKSPYILNAWTGVQQPVLEYRRLNSSIIVPLRLGANQTVILAFDDSRDTPSLHATHLPSSAVGYEYSSHGLTLQVAASGHGNLTLSSGKSMTISKKASPSFALHNWSLVAEHWEAPSNLSDASIIASKRNTTHALPGLVSWLDIPALANASGIGYYTTSFNWTASDGDGAYIHLPPISQGLRLHVNSHLLPPLDYNQPKADLRPYLVTGVNQITAVVPTMMWNYIRSIYDELEVSGSPPLLTPLPGRVDNGLIGEVRIIPYSNITV</sequence>
<protein>
    <recommendedName>
        <fullName evidence="4">Secreted protein</fullName>
    </recommendedName>
</protein>
<dbReference type="AlphaFoldDB" id="A0A1L9RYU2"/>
<keyword evidence="1" id="KW-0732">Signal</keyword>
<dbReference type="SUPFAM" id="SSF49785">
    <property type="entry name" value="Galactose-binding domain-like"/>
    <property type="match status" value="1"/>
</dbReference>
<organism evidence="2 3">
    <name type="scientific">Aspergillus wentii DTO 134E9</name>
    <dbReference type="NCBI Taxonomy" id="1073089"/>
    <lineage>
        <taxon>Eukaryota</taxon>
        <taxon>Fungi</taxon>
        <taxon>Dikarya</taxon>
        <taxon>Ascomycota</taxon>
        <taxon>Pezizomycotina</taxon>
        <taxon>Eurotiomycetes</taxon>
        <taxon>Eurotiomycetidae</taxon>
        <taxon>Eurotiales</taxon>
        <taxon>Aspergillaceae</taxon>
        <taxon>Aspergillus</taxon>
        <taxon>Aspergillus subgen. Cremei</taxon>
    </lineage>
</organism>
<dbReference type="EMBL" id="KV878209">
    <property type="protein sequence ID" value="OJJ40082.1"/>
    <property type="molecule type" value="Genomic_DNA"/>
</dbReference>
<dbReference type="InterPro" id="IPR008979">
    <property type="entry name" value="Galactose-bd-like_sf"/>
</dbReference>
<dbReference type="PANTHER" id="PTHR36848">
    <property type="entry name" value="DNA-BINDING PROTEIN (PUTATIVE SECRETED PROTEIN)-RELATED"/>
    <property type="match status" value="1"/>
</dbReference>
<dbReference type="Proteomes" id="UP000184383">
    <property type="component" value="Unassembled WGS sequence"/>
</dbReference>
<dbReference type="RefSeq" id="XP_040693758.1">
    <property type="nucleotide sequence ID" value="XM_040832247.1"/>
</dbReference>
<reference evidence="3" key="1">
    <citation type="journal article" date="2017" name="Genome Biol.">
        <title>Comparative genomics reveals high biological diversity and specific adaptations in the industrially and medically important fungal genus Aspergillus.</title>
        <authorList>
            <person name="de Vries R.P."/>
            <person name="Riley R."/>
            <person name="Wiebenga A."/>
            <person name="Aguilar-Osorio G."/>
            <person name="Amillis S."/>
            <person name="Uchima C.A."/>
            <person name="Anderluh G."/>
            <person name="Asadollahi M."/>
            <person name="Askin M."/>
            <person name="Barry K."/>
            <person name="Battaglia E."/>
            <person name="Bayram O."/>
            <person name="Benocci T."/>
            <person name="Braus-Stromeyer S.A."/>
            <person name="Caldana C."/>
            <person name="Canovas D."/>
            <person name="Cerqueira G.C."/>
            <person name="Chen F."/>
            <person name="Chen W."/>
            <person name="Choi C."/>
            <person name="Clum A."/>
            <person name="Dos Santos R.A."/>
            <person name="Damasio A.R."/>
            <person name="Diallinas G."/>
            <person name="Emri T."/>
            <person name="Fekete E."/>
            <person name="Flipphi M."/>
            <person name="Freyberg S."/>
            <person name="Gallo A."/>
            <person name="Gournas C."/>
            <person name="Habgood R."/>
            <person name="Hainaut M."/>
            <person name="Harispe M.L."/>
            <person name="Henrissat B."/>
            <person name="Hilden K.S."/>
            <person name="Hope R."/>
            <person name="Hossain A."/>
            <person name="Karabika E."/>
            <person name="Karaffa L."/>
            <person name="Karanyi Z."/>
            <person name="Krasevec N."/>
            <person name="Kuo A."/>
            <person name="Kusch H."/>
            <person name="LaButti K."/>
            <person name="Lagendijk E.L."/>
            <person name="Lapidus A."/>
            <person name="Levasseur A."/>
            <person name="Lindquist E."/>
            <person name="Lipzen A."/>
            <person name="Logrieco A.F."/>
            <person name="MacCabe A."/>
            <person name="Maekelae M.R."/>
            <person name="Malavazi I."/>
            <person name="Melin P."/>
            <person name="Meyer V."/>
            <person name="Mielnichuk N."/>
            <person name="Miskei M."/>
            <person name="Molnar A.P."/>
            <person name="Mule G."/>
            <person name="Ngan C.Y."/>
            <person name="Orejas M."/>
            <person name="Orosz E."/>
            <person name="Ouedraogo J.P."/>
            <person name="Overkamp K.M."/>
            <person name="Park H.-S."/>
            <person name="Perrone G."/>
            <person name="Piumi F."/>
            <person name="Punt P.J."/>
            <person name="Ram A.F."/>
            <person name="Ramon A."/>
            <person name="Rauscher S."/>
            <person name="Record E."/>
            <person name="Riano-Pachon D.M."/>
            <person name="Robert V."/>
            <person name="Roehrig J."/>
            <person name="Ruller R."/>
            <person name="Salamov A."/>
            <person name="Salih N.S."/>
            <person name="Samson R.A."/>
            <person name="Sandor E."/>
            <person name="Sanguinetti M."/>
            <person name="Schuetze T."/>
            <person name="Sepcic K."/>
            <person name="Shelest E."/>
            <person name="Sherlock G."/>
            <person name="Sophianopoulou V."/>
            <person name="Squina F.M."/>
            <person name="Sun H."/>
            <person name="Susca A."/>
            <person name="Todd R.B."/>
            <person name="Tsang A."/>
            <person name="Unkles S.E."/>
            <person name="van de Wiele N."/>
            <person name="van Rossen-Uffink D."/>
            <person name="Oliveira J.V."/>
            <person name="Vesth T.C."/>
            <person name="Visser J."/>
            <person name="Yu J.-H."/>
            <person name="Zhou M."/>
            <person name="Andersen M.R."/>
            <person name="Archer D.B."/>
            <person name="Baker S.E."/>
            <person name="Benoit I."/>
            <person name="Brakhage A.A."/>
            <person name="Braus G.H."/>
            <person name="Fischer R."/>
            <person name="Frisvad J.C."/>
            <person name="Goldman G.H."/>
            <person name="Houbraken J."/>
            <person name="Oakley B."/>
            <person name="Pocsi I."/>
            <person name="Scazzocchio C."/>
            <person name="Seiboth B."/>
            <person name="vanKuyk P.A."/>
            <person name="Wortman J."/>
            <person name="Dyer P.S."/>
            <person name="Grigoriev I.V."/>
        </authorList>
    </citation>
    <scope>NUCLEOTIDE SEQUENCE [LARGE SCALE GENOMIC DNA]</scope>
    <source>
        <strain evidence="3">DTO 134E9</strain>
    </source>
</reference>
<accession>A0A1L9RYU2</accession>
<dbReference type="PANTHER" id="PTHR36848:SF2">
    <property type="entry name" value="SECRETED PROTEIN"/>
    <property type="match status" value="1"/>
</dbReference>
<feature type="chain" id="PRO_5012001814" description="Secreted protein" evidence="1">
    <location>
        <begin position="18"/>
        <end position="963"/>
    </location>
</feature>
<evidence type="ECO:0000256" key="1">
    <source>
        <dbReference type="SAM" id="SignalP"/>
    </source>
</evidence>
<dbReference type="OrthoDB" id="2588159at2759"/>
<evidence type="ECO:0000313" key="3">
    <source>
        <dbReference type="Proteomes" id="UP000184383"/>
    </source>
</evidence>
<gene>
    <name evidence="2" type="ORF">ASPWEDRAFT_191821</name>
</gene>
<evidence type="ECO:0000313" key="2">
    <source>
        <dbReference type="EMBL" id="OJJ40082.1"/>
    </source>
</evidence>
<keyword evidence="3" id="KW-1185">Reference proteome</keyword>
<evidence type="ECO:0008006" key="4">
    <source>
        <dbReference type="Google" id="ProtNLM"/>
    </source>
</evidence>